<dbReference type="CDD" id="cd01094">
    <property type="entry name" value="Alkanesulfonate_monoxygenase"/>
    <property type="match status" value="1"/>
</dbReference>
<gene>
    <name evidence="6" type="ORF">NS331_20440</name>
</gene>
<protein>
    <submittedName>
        <fullName evidence="6">Alkanesulfonate monooxygenase</fullName>
    </submittedName>
</protein>
<name>A0A147GNK7_9BURK</name>
<dbReference type="PANTHER" id="PTHR42847">
    <property type="entry name" value="ALKANESULFONATE MONOOXYGENASE"/>
    <property type="match status" value="1"/>
</dbReference>
<dbReference type="Pfam" id="PF00296">
    <property type="entry name" value="Bac_luciferase"/>
    <property type="match status" value="1"/>
</dbReference>
<keyword evidence="7" id="KW-1185">Reference proteome</keyword>
<dbReference type="InterPro" id="IPR050172">
    <property type="entry name" value="SsuD_RutA_monooxygenase"/>
</dbReference>
<dbReference type="Gene3D" id="3.20.20.30">
    <property type="entry name" value="Luciferase-like domain"/>
    <property type="match status" value="1"/>
</dbReference>
<keyword evidence="4 6" id="KW-0503">Monooxygenase</keyword>
<keyword evidence="1" id="KW-0285">Flavoprotein</keyword>
<comment type="caution">
    <text evidence="6">The sequence shown here is derived from an EMBL/GenBank/DDBJ whole genome shotgun (WGS) entry which is preliminary data.</text>
</comment>
<dbReference type="OrthoDB" id="9814695at2"/>
<dbReference type="GO" id="GO:0046306">
    <property type="term" value="P:alkanesulfonate catabolic process"/>
    <property type="evidence" value="ECO:0007669"/>
    <property type="project" value="TreeGrafter"/>
</dbReference>
<dbReference type="GO" id="GO:0008726">
    <property type="term" value="F:alkanesulfonate monooxygenase activity"/>
    <property type="evidence" value="ECO:0007669"/>
    <property type="project" value="TreeGrafter"/>
</dbReference>
<reference evidence="6 7" key="1">
    <citation type="journal article" date="2016" name="Front. Microbiol.">
        <title>Genomic Resource of Rice Seed Associated Bacteria.</title>
        <authorList>
            <person name="Midha S."/>
            <person name="Bansal K."/>
            <person name="Sharma S."/>
            <person name="Kumar N."/>
            <person name="Patil P.P."/>
            <person name="Chaudhry V."/>
            <person name="Patil P.B."/>
        </authorList>
    </citation>
    <scope>NUCLEOTIDE SEQUENCE [LARGE SCALE GENOMIC DNA]</scope>
    <source>
        <strain evidence="6 7">NS331</strain>
    </source>
</reference>
<dbReference type="EMBL" id="LDSL01000141">
    <property type="protein sequence ID" value="KTT15507.1"/>
    <property type="molecule type" value="Genomic_DNA"/>
</dbReference>
<keyword evidence="2" id="KW-0288">FMN</keyword>
<dbReference type="RefSeq" id="WP_058643785.1">
    <property type="nucleotide sequence ID" value="NZ_LDSL01000141.1"/>
</dbReference>
<accession>A0A147GNK7</accession>
<evidence type="ECO:0000256" key="1">
    <source>
        <dbReference type="ARBA" id="ARBA00022630"/>
    </source>
</evidence>
<evidence type="ECO:0000256" key="4">
    <source>
        <dbReference type="ARBA" id="ARBA00023033"/>
    </source>
</evidence>
<sequence>MSHSPSDDQVQFIGMIQTQKVSETHAARGPAIDRDYVRAFAQAHEQAGFDRILVPHHSTSPDATLTVAYAASVTERIHFMLAHRPGFVAPTLAARQFATLDQYTGGRLAVHYISGGSDEEQRRDGDWLNHDQRYARTDEYLEVLRKVWTAERPFHHHGDHYQAENAFSEVKPVQTQDGLPHVPVYFGGASEAALKVAGRHADVYALWGESLDQARELTTRVRAEAARHGRQVNFSVSFRPVLAETEDAAWARADRILEETRRLRVVAGYARGGPQQSEGARRLLAAANQGPRVDKRLWTAIAQETGGRSNSTGLVGTPEQVAEALLDYWELGVTTFLIRGFDPLEDALDYGRELIPRTRALVAERAAARRAQSQRRVA</sequence>
<evidence type="ECO:0000256" key="3">
    <source>
        <dbReference type="ARBA" id="ARBA00023002"/>
    </source>
</evidence>
<dbReference type="InterPro" id="IPR011251">
    <property type="entry name" value="Luciferase-like_dom"/>
</dbReference>
<dbReference type="PATRIC" id="fig|433924.3.peg.1120"/>
<evidence type="ECO:0000313" key="6">
    <source>
        <dbReference type="EMBL" id="KTT15507.1"/>
    </source>
</evidence>
<proteinExistence type="predicted"/>
<evidence type="ECO:0000256" key="2">
    <source>
        <dbReference type="ARBA" id="ARBA00022643"/>
    </source>
</evidence>
<feature type="domain" description="Luciferase-like" evidence="5">
    <location>
        <begin position="16"/>
        <end position="334"/>
    </location>
</feature>
<evidence type="ECO:0000313" key="7">
    <source>
        <dbReference type="Proteomes" id="UP000072741"/>
    </source>
</evidence>
<evidence type="ECO:0000259" key="5">
    <source>
        <dbReference type="Pfam" id="PF00296"/>
    </source>
</evidence>
<dbReference type="PANTHER" id="PTHR42847:SF9">
    <property type="entry name" value="BLL6451 PROTEIN"/>
    <property type="match status" value="1"/>
</dbReference>
<dbReference type="InterPro" id="IPR036661">
    <property type="entry name" value="Luciferase-like_sf"/>
</dbReference>
<organism evidence="6 7">
    <name type="scientific">Pseudacidovorax intermedius</name>
    <dbReference type="NCBI Taxonomy" id="433924"/>
    <lineage>
        <taxon>Bacteria</taxon>
        <taxon>Pseudomonadati</taxon>
        <taxon>Pseudomonadota</taxon>
        <taxon>Betaproteobacteria</taxon>
        <taxon>Burkholderiales</taxon>
        <taxon>Comamonadaceae</taxon>
        <taxon>Pseudacidovorax</taxon>
    </lineage>
</organism>
<dbReference type="Proteomes" id="UP000072741">
    <property type="component" value="Unassembled WGS sequence"/>
</dbReference>
<dbReference type="SUPFAM" id="SSF51679">
    <property type="entry name" value="Bacterial luciferase-like"/>
    <property type="match status" value="1"/>
</dbReference>
<dbReference type="AlphaFoldDB" id="A0A147GNK7"/>
<keyword evidence="3" id="KW-0560">Oxidoreductase</keyword>